<dbReference type="InterPro" id="IPR006311">
    <property type="entry name" value="TAT_signal"/>
</dbReference>
<dbReference type="PROSITE" id="PS51318">
    <property type="entry name" value="TAT"/>
    <property type="match status" value="1"/>
</dbReference>
<dbReference type="SUPFAM" id="SSF82171">
    <property type="entry name" value="DPP6 N-terminal domain-like"/>
    <property type="match status" value="1"/>
</dbReference>
<evidence type="ECO:0000256" key="1">
    <source>
        <dbReference type="ARBA" id="ARBA00009820"/>
    </source>
</evidence>
<dbReference type="SUPFAM" id="SSF51338">
    <property type="entry name" value="Composite domain of metallo-dependent hydrolases"/>
    <property type="match status" value="1"/>
</dbReference>
<dbReference type="Gene3D" id="2.120.10.30">
    <property type="entry name" value="TolB, C-terminal domain"/>
    <property type="match status" value="2"/>
</dbReference>
<evidence type="ECO:0000313" key="5">
    <source>
        <dbReference type="Proteomes" id="UP000460435"/>
    </source>
</evidence>
<keyword evidence="4" id="KW-0378">Hydrolase</keyword>
<dbReference type="Gene3D" id="3.40.50.10910">
    <property type="entry name" value="Amidohydrolase"/>
    <property type="match status" value="1"/>
</dbReference>
<dbReference type="Gene3D" id="3.30.110.90">
    <property type="entry name" value="Amidohydrolase"/>
    <property type="match status" value="1"/>
</dbReference>
<gene>
    <name evidence="4" type="ORF">F7O44_26330</name>
</gene>
<dbReference type="InterPro" id="IPR011042">
    <property type="entry name" value="6-blade_b-propeller_TolB-like"/>
</dbReference>
<feature type="domain" description="Amidohydrolase-related" evidence="3">
    <location>
        <begin position="645"/>
        <end position="983"/>
    </location>
</feature>
<dbReference type="InterPro" id="IPR011059">
    <property type="entry name" value="Metal-dep_hydrolase_composite"/>
</dbReference>
<dbReference type="InterPro" id="IPR032466">
    <property type="entry name" value="Metal_Hydrolase"/>
</dbReference>
<dbReference type="PANTHER" id="PTHR36842:SF1">
    <property type="entry name" value="PROTEIN TOLB"/>
    <property type="match status" value="1"/>
</dbReference>
<evidence type="ECO:0000259" key="3">
    <source>
        <dbReference type="Pfam" id="PF01979"/>
    </source>
</evidence>
<dbReference type="InterPro" id="IPR006680">
    <property type="entry name" value="Amidohydro-rel"/>
</dbReference>
<dbReference type="Gene3D" id="1.20.58.520">
    <property type="entry name" value="Amidohydrolase"/>
    <property type="match status" value="1"/>
</dbReference>
<keyword evidence="2" id="KW-0732">Signal</keyword>
<protein>
    <submittedName>
        <fullName evidence="4">Amidohydrolase family protein</fullName>
    </submittedName>
</protein>
<dbReference type="AlphaFoldDB" id="A0A7K3MCB2"/>
<keyword evidence="5" id="KW-1185">Reference proteome</keyword>
<dbReference type="EMBL" id="WLZY01000013">
    <property type="protein sequence ID" value="NDL60602.1"/>
    <property type="molecule type" value="Genomic_DNA"/>
</dbReference>
<name>A0A7K3MCB2_9ACTN</name>
<dbReference type="SUPFAM" id="SSF51556">
    <property type="entry name" value="Metallo-dependent hydrolases"/>
    <property type="match status" value="1"/>
</dbReference>
<dbReference type="Proteomes" id="UP000460435">
    <property type="component" value="Unassembled WGS sequence"/>
</dbReference>
<dbReference type="InterPro" id="IPR011659">
    <property type="entry name" value="WD40"/>
</dbReference>
<dbReference type="GO" id="GO:0016810">
    <property type="term" value="F:hydrolase activity, acting on carbon-nitrogen (but not peptide) bonds"/>
    <property type="evidence" value="ECO:0007669"/>
    <property type="project" value="InterPro"/>
</dbReference>
<dbReference type="Gene3D" id="2.30.40.10">
    <property type="entry name" value="Urease, subunit C, domain 1"/>
    <property type="match status" value="1"/>
</dbReference>
<proteinExistence type="inferred from homology"/>
<sequence>MPRLRRRRVLQAAALGASAAALPDVFRQPPATAAPSAHEDQAVLREGTNMMVAASPDGQWLAIDLAVSIWVVPVQGGTAHRLTDDEQDATRPAWSPAGELIAFQSYRDGNFHLWTVRPDGSELTQHTSGRFDHREPAWFPDGTTLAFSSDRAATGTYGIFRLDLASGEIEPITDDIGEKGEPAVSPDGERVAFTVDAARVDEVILATGQQRTIIPETDTSQLFGPAYSPDSSRLAYVRLSGAHSDLMVDERQLTQGDDVFCLPVSWTGENEVTYTADGHIQRRSLGDDTSEVTDFEATVPVVTRRPEPAPLDLESTGQRQVLGIASPVASPDGKSIAFRALNALWLANVQNSSSPRKLVSDGYFNSDPDFSPDGQRLIYASDRAGEADLWLHDLGTGEDIRLTALPGAQTAPRFSPNGRQVAFQDENGVGYVLDLDTEDLRAATPALFQPGRISWSADGKTLVLAAVKPSTGRFREGTSQLLYVDVATGDLEYVEPLPFRSLATRGDDGPVFSRDGRHLAFVVESRLYVVPVDGRGRFLDEPEPITREVTDSPVWLDDQTLLYLNNGRPRRVRLNGQRLETHKINLRYRRARLRQPKRIHAGRLWDGTTEELRSDVDIIIDGSGIADIRSHEPGRPADVDASDLTVIPGLIDAHNHWHLRGRAWGARQGRLWLAYGITTTRSPGDPVYQLVETREALVAGELVGPRLFGTGEAIDGSRIYYNFMRPTLSHRQLKREIDRAAGLGYDMVKTYVRLPVHYQRRAVEMAHELGIPLSSHYLYPAQNLGMDGMEHTGATNRLGYSHTVSRLGRAYQDAITLFARSGMSITPTLFTSTPVHADDPSLVEDRRTRVLFTSWEYQWLLERVEAAAGPEGEATRARLAGNVDMLLRIQREGGFVIAGTDAPLDNMAISFHANLRAMVDGGFTPYEALVTATANPARWMGADGRLGVVASGAQADLTFINGDPLSDIRAVADVEMTMVAGQLFTVDDLLAPYDDDTLANARASSAPEVDADAGVIPEWQLGDHQHDRNFWWHEPEWLHRQCCEG</sequence>
<dbReference type="PANTHER" id="PTHR36842">
    <property type="entry name" value="PROTEIN TOLB HOMOLOG"/>
    <property type="match status" value="1"/>
</dbReference>
<accession>A0A7K3MCB2</accession>
<reference evidence="4 5" key="1">
    <citation type="submission" date="2019-11" db="EMBL/GenBank/DDBJ databases">
        <authorList>
            <person name="Li X.-J."/>
            <person name="Feng X.-M."/>
        </authorList>
    </citation>
    <scope>NUCLEOTIDE SEQUENCE [LARGE SCALE GENOMIC DNA]</scope>
    <source>
        <strain evidence="4 5">XMNu-373</strain>
    </source>
</reference>
<feature type="signal peptide" evidence="2">
    <location>
        <begin position="1"/>
        <end position="19"/>
    </location>
</feature>
<evidence type="ECO:0000313" key="4">
    <source>
        <dbReference type="EMBL" id="NDL60602.1"/>
    </source>
</evidence>
<comment type="caution">
    <text evidence="4">The sequence shown here is derived from an EMBL/GenBank/DDBJ whole genome shotgun (WGS) entry which is preliminary data.</text>
</comment>
<evidence type="ECO:0000256" key="2">
    <source>
        <dbReference type="SAM" id="SignalP"/>
    </source>
</evidence>
<dbReference type="Pfam" id="PF07676">
    <property type="entry name" value="PD40"/>
    <property type="match status" value="5"/>
</dbReference>
<dbReference type="Pfam" id="PF01979">
    <property type="entry name" value="Amidohydro_1"/>
    <property type="match status" value="1"/>
</dbReference>
<organism evidence="4 5">
    <name type="scientific">Phytoactinopolyspora mesophila</name>
    <dbReference type="NCBI Taxonomy" id="2650750"/>
    <lineage>
        <taxon>Bacteria</taxon>
        <taxon>Bacillati</taxon>
        <taxon>Actinomycetota</taxon>
        <taxon>Actinomycetes</taxon>
        <taxon>Jiangellales</taxon>
        <taxon>Jiangellaceae</taxon>
        <taxon>Phytoactinopolyspora</taxon>
    </lineage>
</organism>
<comment type="similarity">
    <text evidence="1">Belongs to the TolB family.</text>
</comment>
<feature type="chain" id="PRO_5039083828" evidence="2">
    <location>
        <begin position="20"/>
        <end position="1045"/>
    </location>
</feature>